<comment type="caution">
    <text evidence="2">The sequence shown here is derived from an EMBL/GenBank/DDBJ whole genome shotgun (WGS) entry which is preliminary data.</text>
</comment>
<protein>
    <submittedName>
        <fullName evidence="2">Uncharacterized protein</fullName>
    </submittedName>
</protein>
<evidence type="ECO:0000313" key="2">
    <source>
        <dbReference type="EMBL" id="KAA6396069.1"/>
    </source>
</evidence>
<dbReference type="EMBL" id="SNRW01001526">
    <property type="protein sequence ID" value="KAA6396069.1"/>
    <property type="molecule type" value="Genomic_DNA"/>
</dbReference>
<gene>
    <name evidence="2" type="ORF">EZS28_008410</name>
</gene>
<proteinExistence type="predicted"/>
<dbReference type="Proteomes" id="UP000324800">
    <property type="component" value="Unassembled WGS sequence"/>
</dbReference>
<evidence type="ECO:0000313" key="3">
    <source>
        <dbReference type="Proteomes" id="UP000324800"/>
    </source>
</evidence>
<name>A0A5J4WPF3_9EUKA</name>
<sequence length="427" mass="48133">ISLADELWNQFRELRERSSKEDSEIEARRLAQENRFRNGIFAVPSVFERVGGSASPRELLNRGTFSPGLTKSLEHARNSASAIFVESSAIAQRKREAELILQAEREMKAQAIVRRRARAQACTGPASSSVSPQSLEVRGLLPSQIMALNMTAATNVGGLKSGFVNPMKNRKSEFIQKEKQHSSDGYWTADFETVHVEELDDAAEHLDIQNDIDFINGAHLNQAMMKHMLVVDKRHQKSSGYERELAMHRARLKQIEQNGTIDASSVAAVEAKQRPPSFVAAKAEARLASMKVSVDELSHILNAHRKEKLAMKAGENPSLFDPQSNMQQDTLKEDTINLMNNINDSLWRLSFVSNQSNEKIKEQQQMININGSYLAYSKVFKQENENEHKKDQYDSLRIVPKQWIRKHSKPQSGSSLPPRPHTPAIKT</sequence>
<feature type="region of interest" description="Disordered" evidence="1">
    <location>
        <begin position="404"/>
        <end position="427"/>
    </location>
</feature>
<feature type="non-terminal residue" evidence="2">
    <location>
        <position position="1"/>
    </location>
</feature>
<dbReference type="AlphaFoldDB" id="A0A5J4WPF3"/>
<evidence type="ECO:0000256" key="1">
    <source>
        <dbReference type="SAM" id="MobiDB-lite"/>
    </source>
</evidence>
<reference evidence="2 3" key="1">
    <citation type="submission" date="2019-03" db="EMBL/GenBank/DDBJ databases">
        <title>Single cell metagenomics reveals metabolic interactions within the superorganism composed of flagellate Streblomastix strix and complex community of Bacteroidetes bacteria on its surface.</title>
        <authorList>
            <person name="Treitli S.C."/>
            <person name="Kolisko M."/>
            <person name="Husnik F."/>
            <person name="Keeling P."/>
            <person name="Hampl V."/>
        </authorList>
    </citation>
    <scope>NUCLEOTIDE SEQUENCE [LARGE SCALE GENOMIC DNA]</scope>
    <source>
        <strain evidence="2">ST1C</strain>
    </source>
</reference>
<accession>A0A5J4WPF3</accession>
<organism evidence="2 3">
    <name type="scientific">Streblomastix strix</name>
    <dbReference type="NCBI Taxonomy" id="222440"/>
    <lineage>
        <taxon>Eukaryota</taxon>
        <taxon>Metamonada</taxon>
        <taxon>Preaxostyla</taxon>
        <taxon>Oxymonadida</taxon>
        <taxon>Streblomastigidae</taxon>
        <taxon>Streblomastix</taxon>
    </lineage>
</organism>